<keyword evidence="2" id="KW-1185">Reference proteome</keyword>
<dbReference type="AlphaFoldDB" id="A0AAE1AWQ8"/>
<organism evidence="1 2">
    <name type="scientific">Elysia crispata</name>
    <name type="common">lettuce slug</name>
    <dbReference type="NCBI Taxonomy" id="231223"/>
    <lineage>
        <taxon>Eukaryota</taxon>
        <taxon>Metazoa</taxon>
        <taxon>Spiralia</taxon>
        <taxon>Lophotrochozoa</taxon>
        <taxon>Mollusca</taxon>
        <taxon>Gastropoda</taxon>
        <taxon>Heterobranchia</taxon>
        <taxon>Euthyneura</taxon>
        <taxon>Panpulmonata</taxon>
        <taxon>Sacoglossa</taxon>
        <taxon>Placobranchoidea</taxon>
        <taxon>Plakobranchidae</taxon>
        <taxon>Elysia</taxon>
    </lineage>
</organism>
<gene>
    <name evidence="1" type="ORF">RRG08_059110</name>
</gene>
<protein>
    <submittedName>
        <fullName evidence="1">Uncharacterized protein</fullName>
    </submittedName>
</protein>
<reference evidence="1" key="1">
    <citation type="journal article" date="2023" name="G3 (Bethesda)">
        <title>A reference genome for the long-term kleptoplast-retaining sea slug Elysia crispata morphotype clarki.</title>
        <authorList>
            <person name="Eastman K.E."/>
            <person name="Pendleton A.L."/>
            <person name="Shaikh M.A."/>
            <person name="Suttiyut T."/>
            <person name="Ogas R."/>
            <person name="Tomko P."/>
            <person name="Gavelis G."/>
            <person name="Widhalm J.R."/>
            <person name="Wisecaver J.H."/>
        </authorList>
    </citation>
    <scope>NUCLEOTIDE SEQUENCE</scope>
    <source>
        <strain evidence="1">ECLA1</strain>
    </source>
</reference>
<dbReference type="Proteomes" id="UP001283361">
    <property type="component" value="Unassembled WGS sequence"/>
</dbReference>
<sequence length="92" mass="9982">MSPGVHGSPPRLPIIVPLIELRPWRLPSRAADFMIAMQSAMSATPQSAVPLLSPVCRPSRAQPVNCARQYQNTPSLMMAANARSLSLLSVFK</sequence>
<evidence type="ECO:0000313" key="2">
    <source>
        <dbReference type="Proteomes" id="UP001283361"/>
    </source>
</evidence>
<evidence type="ECO:0000313" key="1">
    <source>
        <dbReference type="EMBL" id="KAK3795425.1"/>
    </source>
</evidence>
<comment type="caution">
    <text evidence="1">The sequence shown here is derived from an EMBL/GenBank/DDBJ whole genome shotgun (WGS) entry which is preliminary data.</text>
</comment>
<dbReference type="EMBL" id="JAWDGP010001059">
    <property type="protein sequence ID" value="KAK3795425.1"/>
    <property type="molecule type" value="Genomic_DNA"/>
</dbReference>
<accession>A0AAE1AWQ8</accession>
<proteinExistence type="predicted"/>
<name>A0AAE1AWQ8_9GAST</name>